<dbReference type="GO" id="GO:0003723">
    <property type="term" value="F:RNA binding"/>
    <property type="evidence" value="ECO:0007669"/>
    <property type="project" value="UniProtKB-KW"/>
</dbReference>
<keyword evidence="1" id="KW-0175">Coiled coil</keyword>
<evidence type="ECO:0000259" key="3">
    <source>
        <dbReference type="Pfam" id="PF05183"/>
    </source>
</evidence>
<dbReference type="STRING" id="741276.A0A2S5AZS4"/>
<proteinExistence type="predicted"/>
<feature type="coiled-coil region" evidence="1">
    <location>
        <begin position="1520"/>
        <end position="1557"/>
    </location>
</feature>
<dbReference type="EMBL" id="PJQD01000153">
    <property type="protein sequence ID" value="POY70038.1"/>
    <property type="molecule type" value="Genomic_DNA"/>
</dbReference>
<reference evidence="4 5" key="1">
    <citation type="journal article" date="2018" name="Front. Microbiol.">
        <title>Prospects for Fungal Bioremediation of Acidic Radioactive Waste Sites: Characterization and Genome Sequence of Rhodotorula taiwanensis MD1149.</title>
        <authorList>
            <person name="Tkavc R."/>
            <person name="Matrosova V.Y."/>
            <person name="Grichenko O.E."/>
            <person name="Gostincar C."/>
            <person name="Volpe R.P."/>
            <person name="Klimenkova P."/>
            <person name="Gaidamakova E.K."/>
            <person name="Zhou C.E."/>
            <person name="Stewart B.J."/>
            <person name="Lyman M.G."/>
            <person name="Malfatti S.A."/>
            <person name="Rubinfeld B."/>
            <person name="Courtot M."/>
            <person name="Singh J."/>
            <person name="Dalgard C.L."/>
            <person name="Hamilton T."/>
            <person name="Frey K.G."/>
            <person name="Gunde-Cimerman N."/>
            <person name="Dugan L."/>
            <person name="Daly M.J."/>
        </authorList>
    </citation>
    <scope>NUCLEOTIDE SEQUENCE [LARGE SCALE GENOMIC DNA]</scope>
    <source>
        <strain evidence="4 5">MD1149</strain>
    </source>
</reference>
<feature type="compositionally biased region" description="Low complexity" evidence="2">
    <location>
        <begin position="1493"/>
        <end position="1508"/>
    </location>
</feature>
<feature type="region of interest" description="Disordered" evidence="2">
    <location>
        <begin position="1485"/>
        <end position="1519"/>
    </location>
</feature>
<dbReference type="PANTHER" id="PTHR23079:SF55">
    <property type="entry name" value="RNA-DIRECTED RNA POLYMERASE"/>
    <property type="match status" value="1"/>
</dbReference>
<feature type="compositionally biased region" description="Polar residues" evidence="2">
    <location>
        <begin position="1825"/>
        <end position="1836"/>
    </location>
</feature>
<feature type="region of interest" description="Disordered" evidence="2">
    <location>
        <begin position="1422"/>
        <end position="1468"/>
    </location>
</feature>
<feature type="compositionally biased region" description="Polar residues" evidence="2">
    <location>
        <begin position="1642"/>
        <end position="1667"/>
    </location>
</feature>
<feature type="compositionally biased region" description="Polar residues" evidence="2">
    <location>
        <begin position="1426"/>
        <end position="1443"/>
    </location>
</feature>
<feature type="region of interest" description="Disordered" evidence="2">
    <location>
        <begin position="1314"/>
        <end position="1391"/>
    </location>
</feature>
<keyword evidence="5" id="KW-1185">Reference proteome</keyword>
<protein>
    <recommendedName>
        <fullName evidence="3">RDRP core domain-containing protein</fullName>
    </recommendedName>
</protein>
<evidence type="ECO:0000256" key="1">
    <source>
        <dbReference type="SAM" id="Coils"/>
    </source>
</evidence>
<dbReference type="Proteomes" id="UP000237144">
    <property type="component" value="Unassembled WGS sequence"/>
</dbReference>
<feature type="compositionally biased region" description="Low complexity" evidence="2">
    <location>
        <begin position="77"/>
        <end position="88"/>
    </location>
</feature>
<feature type="region of interest" description="Disordered" evidence="2">
    <location>
        <begin position="1796"/>
        <end position="1864"/>
    </location>
</feature>
<feature type="compositionally biased region" description="Polar residues" evidence="2">
    <location>
        <begin position="1681"/>
        <end position="1695"/>
    </location>
</feature>
<dbReference type="InterPro" id="IPR007855">
    <property type="entry name" value="RDRP"/>
</dbReference>
<dbReference type="OrthoDB" id="6513042at2759"/>
<feature type="domain" description="RDRP core" evidence="3">
    <location>
        <begin position="563"/>
        <end position="1174"/>
    </location>
</feature>
<dbReference type="GO" id="GO:0030422">
    <property type="term" value="P:siRNA processing"/>
    <property type="evidence" value="ECO:0007669"/>
    <property type="project" value="TreeGrafter"/>
</dbReference>
<name>A0A2S5AZS4_9BASI</name>
<feature type="compositionally biased region" description="Low complexity" evidence="2">
    <location>
        <begin position="1366"/>
        <end position="1382"/>
    </location>
</feature>
<evidence type="ECO:0000256" key="2">
    <source>
        <dbReference type="SAM" id="MobiDB-lite"/>
    </source>
</evidence>
<feature type="compositionally biased region" description="Basic and acidic residues" evidence="2">
    <location>
        <begin position="18"/>
        <end position="31"/>
    </location>
</feature>
<accession>A0A2S5AZS4</accession>
<organism evidence="4 5">
    <name type="scientific">Rhodotorula taiwanensis</name>
    <dbReference type="NCBI Taxonomy" id="741276"/>
    <lineage>
        <taxon>Eukaryota</taxon>
        <taxon>Fungi</taxon>
        <taxon>Dikarya</taxon>
        <taxon>Basidiomycota</taxon>
        <taxon>Pucciniomycotina</taxon>
        <taxon>Microbotryomycetes</taxon>
        <taxon>Sporidiobolales</taxon>
        <taxon>Sporidiobolaceae</taxon>
        <taxon>Rhodotorula</taxon>
    </lineage>
</organism>
<feature type="region of interest" description="Disordered" evidence="2">
    <location>
        <begin position="1"/>
        <end position="112"/>
    </location>
</feature>
<dbReference type="GO" id="GO:0003968">
    <property type="term" value="F:RNA-directed RNA polymerase activity"/>
    <property type="evidence" value="ECO:0007669"/>
    <property type="project" value="UniProtKB-KW"/>
</dbReference>
<feature type="region of interest" description="Disordered" evidence="2">
    <location>
        <begin position="1595"/>
        <end position="1756"/>
    </location>
</feature>
<sequence length="1864" mass="204766">MTHASKHLKPAGASDWIDSLHRAREEQDRDERRRRRQKAGQAPELPRVPVSYAQTPPPAQLRPAAVANARGRPKDWTAAAPSPAWTAEPTRRRDSGDATYGTVLERDPDPARARRGKFSIQFTRKEESAPLLRPTDLGQARVAVSPVPSTQRYPQRPDWSAGEAVRPAQMAGVGPALSPPAAPLPFNGEAPAPDTDADVLEPFLPQDLRMPPVLLDPKWPGFRISALCLGSFDERGLGYFAVERDVHIQQGLLEFIGATEKGRKGTVGVGGYAFDGAPGIKLSFTPGSISSLYWSPAPSSPDDDPGLERIYLIIGTRWTPRFYAYISHQPDRHVTSQVRVSALDARHARQVPYLSRHFLVVVDLVKDPARSNGSPVPPASLADFLQHCTINDLPEPKRLDRLELHKEKRYSRDIMHRLEETFSTLSPTHAYQLEGILRDGTLTPHEVGWLIEEHVKVWSVTVEIDRDSTVEEILVELRNQLVEDRKARAALFALGIQAPEQLQAMPFEVSHMADLAREAVLHRARVKLDEPVRLGGSAAEKVDSRTHFWCRGIVLTPSGTLKVTGRMLEKSNATIRRYYHDVDTHRESDHFLRVAFRDEGDQNLQVVSAGEVGITQKRLLDASVTKALKRGVKFAGRTYEFLAYSQSGLRDRSVWFVAPWEDVDRHGEPYTMTAERIRQQLGLFDKVNRQPAKLGARFSQGFTSSIATVLLHHTKIGSRPDIVERDDEGEESTNHTDGAGVMSTQLRDEVWQALLANGFRRDQDGPPPSVYQIRLGGSKGVIAVDDTLEGSQVQLRPSQDKFRGFAERIGVSNNFCLNVSDAFTRPNPLRLNRPLVSALEDLGIEKEIFLAYQKLAIDDLSPEALFTLSGAYDAVNKFSYGGASRFKSLLKSLRNLPGFDDRILREEPFLRAALDVIRVRCLRDLKDRARIPLPDSYVLVGVPDEDRLLKPNQVYACLRFPERPDAPIYLKGRVLVTRSPAMDPGDLRVLEAVGRLPSKLVTRMRSLENCLVLPTRGERSVASMMGGGDLDGDTYQVITLPELVPADTAPPRPHEAQVPLELDRPAQIEDVSDCFVNYLCNDTVGQIAHLHLCLADRSPSHGFDPRCQQLADLYSLAVDAPKTGNVVPADALPRIKRTARPDFMRKSDTAEISVTPDIEYYKSERALGYLYRSVDDSGVATPTCILETAGEDGKSNSIERVHITIKHDLAAIFDASPERLQGIVQRHEAYLRPVLAAFTAALSDAAVTHTPPRQDDRKLSEVEIFAVATLHEVQRGEAARGNALAAMAQQVSALVEWLASCLEGETNAEEHAHVETLGLRGEPTARGRSARSPRIPSLSTGSRILHPAGPPPVIPASQPTLFPARPSTSSARSKEPSSASPRGDSLQSSDSYKRANAFASFKRPPLSSSTLPTSDELDHPVKAAVSSRNSGQQPAISRMQAATSPRPPYPTIRISPSQSSESETDDSTSAAAYIASLLLPQGEARPTRIITKAGPPSATTAAQPSASAKSDDSSDSLVAEAEHRHAYEELKRQAAELQRLRDEEEARERVYAEFRRRQHLKGINIPSRIREPNAYQTHRADFLASLRPQDTSVCLVSSAPSSSSRSRTPELERPYTAAWRAPAPGHDSGAAPEWPRAPPTGHSPQTPSHVPSSRTPSPTRGGASQSDWPAVSGASKAGWASETTSLPTGSSQIDDASSGAWRTSVPAQQQWLTAPRAGALEGPGARPPSGVSHEWRSRSPSPPTPPTARREYFRNEPPPFWALFDDVDKGRYKSNQTGLGKLGRYMVTSDGQTYRDAYGLGKPTGPKRGGGRAYRSKGDGRRWQAETSWLQDTQRQVNDELSGWGQRAAAAGDASRAGGSAWGR</sequence>
<dbReference type="Pfam" id="PF05183">
    <property type="entry name" value="RdRP"/>
    <property type="match status" value="1"/>
</dbReference>
<evidence type="ECO:0000313" key="5">
    <source>
        <dbReference type="Proteomes" id="UP000237144"/>
    </source>
</evidence>
<dbReference type="GO" id="GO:0031380">
    <property type="term" value="C:nuclear RNA-directed RNA polymerase complex"/>
    <property type="evidence" value="ECO:0007669"/>
    <property type="project" value="TreeGrafter"/>
</dbReference>
<feature type="compositionally biased region" description="Low complexity" evidence="2">
    <location>
        <begin position="1595"/>
        <end position="1606"/>
    </location>
</feature>
<comment type="caution">
    <text evidence="4">The sequence shown here is derived from an EMBL/GenBank/DDBJ whole genome shotgun (WGS) entry which is preliminary data.</text>
</comment>
<dbReference type="PANTHER" id="PTHR23079">
    <property type="entry name" value="RNA-DEPENDENT RNA POLYMERASE"/>
    <property type="match status" value="1"/>
</dbReference>
<dbReference type="InterPro" id="IPR057596">
    <property type="entry name" value="RDRP_core"/>
</dbReference>
<evidence type="ECO:0000313" key="4">
    <source>
        <dbReference type="EMBL" id="POY70038.1"/>
    </source>
</evidence>
<gene>
    <name evidence="4" type="ORF">BMF94_6975</name>
</gene>
<feature type="compositionally biased region" description="Low complexity" evidence="2">
    <location>
        <begin position="1843"/>
        <end position="1864"/>
    </location>
</feature>